<dbReference type="SUPFAM" id="SSF51197">
    <property type="entry name" value="Clavaminate synthase-like"/>
    <property type="match status" value="1"/>
</dbReference>
<dbReference type="PROSITE" id="PS50016">
    <property type="entry name" value="ZF_PHD_2"/>
    <property type="match status" value="1"/>
</dbReference>
<dbReference type="InterPro" id="IPR019786">
    <property type="entry name" value="Zinc_finger_PHD-type_CS"/>
</dbReference>
<comment type="caution">
    <text evidence="16">The sequence shown here is derived from an EMBL/GenBank/DDBJ whole genome shotgun (WGS) entry which is preliminary data.</text>
</comment>
<accession>A0A1W0A0B3</accession>
<feature type="compositionally biased region" description="Polar residues" evidence="11">
    <location>
        <begin position="1231"/>
        <end position="1240"/>
    </location>
</feature>
<evidence type="ECO:0000256" key="3">
    <source>
        <dbReference type="ARBA" id="ARBA00022771"/>
    </source>
</evidence>
<dbReference type="SMART" id="SM00249">
    <property type="entry name" value="PHD"/>
    <property type="match status" value="1"/>
</dbReference>
<keyword evidence="3 10" id="KW-0863">Zinc-finger</keyword>
<dbReference type="Proteomes" id="UP000243217">
    <property type="component" value="Unassembled WGS sequence"/>
</dbReference>
<evidence type="ECO:0000256" key="6">
    <source>
        <dbReference type="ARBA" id="ARBA00023004"/>
    </source>
</evidence>
<proteinExistence type="predicted"/>
<feature type="domain" description="JmjC" evidence="15">
    <location>
        <begin position="523"/>
        <end position="695"/>
    </location>
</feature>
<dbReference type="PROSITE" id="PS01359">
    <property type="entry name" value="ZF_PHD_1"/>
    <property type="match status" value="1"/>
</dbReference>
<evidence type="ECO:0000259" key="15">
    <source>
        <dbReference type="PROSITE" id="PS51184"/>
    </source>
</evidence>
<dbReference type="EMBL" id="JNBS01000796">
    <property type="protein sequence ID" value="OQS03704.1"/>
    <property type="molecule type" value="Genomic_DNA"/>
</dbReference>
<dbReference type="OrthoDB" id="436852at2759"/>
<evidence type="ECO:0000256" key="5">
    <source>
        <dbReference type="ARBA" id="ARBA00023002"/>
    </source>
</evidence>
<feature type="region of interest" description="Disordered" evidence="11">
    <location>
        <begin position="882"/>
        <end position="903"/>
    </location>
</feature>
<keyword evidence="6" id="KW-0408">Iron</keyword>
<evidence type="ECO:0000256" key="2">
    <source>
        <dbReference type="ARBA" id="ARBA00022723"/>
    </source>
</evidence>
<protein>
    <submittedName>
        <fullName evidence="16">Uncharacterized protein</fullName>
    </submittedName>
</protein>
<sequence>MVLVDITGLLYLVHSASASVVPYPNEKDNIDAWRYSTAQTDLNIQQAAEIATTTIDLDYYDYKIIDDNNKPDYSIGILINPCSSSTPGCCQDQFGTPSYIVPKSNINANGEASLLDEYGNTMAASVSRVGDFPSTFDSDCLVDAAGNVYRNTTVYNADGSLSFAIDYSSTCVDLNFAIESMATQSFPNCWDNNSSINALSSCYTFDGRVKLNCVSVAYMQTAFIMQCMGTFGLDNHCGTFLELHKPGDETILAQTRLFAELPNGYRTTTMPLFFQGNRSRTVCLGDYEKVRIEMSCMSATNQADAKDDGADGSSLALCICRQGYDPKRFMIECAHCDRWFHGNCVQMTEERAFAIAQYACPSCTNNGAKIKFATSTMKATDASLLPLPRQFASLNMKELSTMNAAIAVDKTSEKFHHLLHAGMFARSGIRRMAPSTLNITAIQAHGFQEPIIVEDAVGNIPGLAVPANMMQVEDLPNIICATSLVKTIDNASQEYRSLSYSEISSISNSNQAAEEWPYNVEFPIVDTQLEFNVTPPQAVQDMDWFHQLNRSSSTRNPNTYAAVYGASTYRDFRMNANGSSCWLHHLHGIPLWVYLIPPSTVHFEKFMEWQLSSFSNSIFFADTVDKCIKCELEPNTTLLIPSGWIYALYAPKPNGDKMSNGAIPADKPATAVFLSSYFLHGYHLQTQMQALDFEERLGRKSAMINTYQLQLGPWPLVTMASQFDALSSPDIVRCWMVPALQLYVQRLNKCEPITVFETLGLGQLIPLLRQRDMPDIKEMLDSLQLLLGAKDPKSAAKAVPKKEIKVTPNSLLMPSALNSFLINKKDKKVCKCHLKKCVQCRNCVKRHCICAHVPPTSTLPGLPRKPALTPIDPATMIKKEIKKKPKPAMPIAKPLPPPSSTTLDDMLGIPHPWGPEEDEEAQESVMSSMWGLPDMMNNTFFSGNELGLHMNGALELDDAFGIIDMVESSSLFSSFKEEDLSSDATTAPVVATPTTTTSIAAGALPASTNHSLLFYDGNEQVYDSEREALLPPETIKEMPHEITTDADGTVRHRASCHRCGNLRKKNVRCLTCPHIFCQKCAEKMVEEHGSQTFVGGCPVCKEMCCCGKNRSTVCRRKFHCYKKCPATKRCNTIPDDANAINAAIARRPPPAPTSALSMPTASTVPVVTPVATPSTMLTIKTEPSETPFGMDFGVEEDDFEDDEEDDDDDDADDLNRIHMDASGLMPLGNESRYNPTSSLSDCDFEMELSELEAI</sequence>
<evidence type="ECO:0000256" key="4">
    <source>
        <dbReference type="ARBA" id="ARBA00022833"/>
    </source>
</evidence>
<feature type="region of interest" description="Disordered" evidence="11">
    <location>
        <begin position="1181"/>
        <end position="1241"/>
    </location>
</feature>
<feature type="compositionally biased region" description="Acidic residues" evidence="11">
    <location>
        <begin position="1193"/>
        <end position="1212"/>
    </location>
</feature>
<feature type="signal peptide" evidence="12">
    <location>
        <begin position="1"/>
        <end position="18"/>
    </location>
</feature>
<feature type="domain" description="RING-type" evidence="14">
    <location>
        <begin position="1056"/>
        <end position="1101"/>
    </location>
</feature>
<reference evidence="16 17" key="1">
    <citation type="journal article" date="2014" name="Genome Biol. Evol.">
        <title>The secreted proteins of Achlya hypogyna and Thraustotheca clavata identify the ancestral oomycete secretome and reveal gene acquisitions by horizontal gene transfer.</title>
        <authorList>
            <person name="Misner I."/>
            <person name="Blouin N."/>
            <person name="Leonard G."/>
            <person name="Richards T.A."/>
            <person name="Lane C.E."/>
        </authorList>
    </citation>
    <scope>NUCLEOTIDE SEQUENCE [LARGE SCALE GENOMIC DNA]</scope>
    <source>
        <strain evidence="16 17">ATCC 34112</strain>
    </source>
</reference>
<keyword evidence="17" id="KW-1185">Reference proteome</keyword>
<evidence type="ECO:0000256" key="1">
    <source>
        <dbReference type="ARBA" id="ARBA00004123"/>
    </source>
</evidence>
<dbReference type="SMART" id="SM00558">
    <property type="entry name" value="JmjC"/>
    <property type="match status" value="1"/>
</dbReference>
<dbReference type="PANTHER" id="PTHR23123">
    <property type="entry name" value="PHD/F-BOX CONTAINING PROTEIN"/>
    <property type="match status" value="1"/>
</dbReference>
<dbReference type="SMART" id="SM00184">
    <property type="entry name" value="RING"/>
    <property type="match status" value="2"/>
</dbReference>
<dbReference type="GO" id="GO:0005634">
    <property type="term" value="C:nucleus"/>
    <property type="evidence" value="ECO:0007669"/>
    <property type="project" value="UniProtKB-SubCell"/>
</dbReference>
<feature type="chain" id="PRO_5012777199" evidence="12">
    <location>
        <begin position="19"/>
        <end position="1254"/>
    </location>
</feature>
<dbReference type="PROSITE" id="PS50089">
    <property type="entry name" value="ZF_RING_2"/>
    <property type="match status" value="1"/>
</dbReference>
<evidence type="ECO:0000259" key="14">
    <source>
        <dbReference type="PROSITE" id="PS50089"/>
    </source>
</evidence>
<evidence type="ECO:0000256" key="10">
    <source>
        <dbReference type="PROSITE-ProRule" id="PRU00175"/>
    </source>
</evidence>
<dbReference type="InterPro" id="IPR001841">
    <property type="entry name" value="Znf_RING"/>
</dbReference>
<keyword evidence="4" id="KW-0862">Zinc</keyword>
<dbReference type="PROSITE" id="PS00518">
    <property type="entry name" value="ZF_RING_1"/>
    <property type="match status" value="1"/>
</dbReference>
<keyword evidence="9" id="KW-0539">Nucleus</keyword>
<dbReference type="InterPro" id="IPR001965">
    <property type="entry name" value="Znf_PHD"/>
</dbReference>
<dbReference type="Gene3D" id="2.60.120.650">
    <property type="entry name" value="Cupin"/>
    <property type="match status" value="1"/>
</dbReference>
<evidence type="ECO:0000313" key="16">
    <source>
        <dbReference type="EMBL" id="OQS03704.1"/>
    </source>
</evidence>
<evidence type="ECO:0000256" key="8">
    <source>
        <dbReference type="ARBA" id="ARBA00023163"/>
    </source>
</evidence>
<dbReference type="InterPro" id="IPR019787">
    <property type="entry name" value="Znf_PHD-finger"/>
</dbReference>
<keyword evidence="7" id="KW-0805">Transcription regulation</keyword>
<evidence type="ECO:0000256" key="11">
    <source>
        <dbReference type="SAM" id="MobiDB-lite"/>
    </source>
</evidence>
<dbReference type="InterPro" id="IPR050690">
    <property type="entry name" value="JHDM1_Histone_Demethylase"/>
</dbReference>
<name>A0A1W0A0B3_9STRA</name>
<keyword evidence="12" id="KW-0732">Signal</keyword>
<keyword evidence="2" id="KW-0479">Metal-binding</keyword>
<dbReference type="AlphaFoldDB" id="A0A1W0A0B3"/>
<gene>
    <name evidence="16" type="ORF">THRCLA_03983</name>
</gene>
<evidence type="ECO:0000313" key="17">
    <source>
        <dbReference type="Proteomes" id="UP000243217"/>
    </source>
</evidence>
<keyword evidence="8" id="KW-0804">Transcription</keyword>
<evidence type="ECO:0000256" key="12">
    <source>
        <dbReference type="SAM" id="SignalP"/>
    </source>
</evidence>
<comment type="subcellular location">
    <subcellularLocation>
        <location evidence="1">Nucleus</location>
    </subcellularLocation>
</comment>
<dbReference type="GO" id="GO:0008270">
    <property type="term" value="F:zinc ion binding"/>
    <property type="evidence" value="ECO:0007669"/>
    <property type="project" value="UniProtKB-KW"/>
</dbReference>
<dbReference type="PROSITE" id="PS51184">
    <property type="entry name" value="JMJC"/>
    <property type="match status" value="1"/>
</dbReference>
<dbReference type="Gene3D" id="3.30.40.10">
    <property type="entry name" value="Zinc/RING finger domain, C3HC4 (zinc finger)"/>
    <property type="match status" value="1"/>
</dbReference>
<dbReference type="GO" id="GO:0016491">
    <property type="term" value="F:oxidoreductase activity"/>
    <property type="evidence" value="ECO:0007669"/>
    <property type="project" value="UniProtKB-KW"/>
</dbReference>
<dbReference type="InterPro" id="IPR003347">
    <property type="entry name" value="JmjC_dom"/>
</dbReference>
<dbReference type="InterPro" id="IPR013083">
    <property type="entry name" value="Znf_RING/FYVE/PHD"/>
</dbReference>
<dbReference type="Pfam" id="PF00628">
    <property type="entry name" value="PHD"/>
    <property type="match status" value="1"/>
</dbReference>
<keyword evidence="5" id="KW-0560">Oxidoreductase</keyword>
<evidence type="ECO:0000256" key="7">
    <source>
        <dbReference type="ARBA" id="ARBA00023015"/>
    </source>
</evidence>
<feature type="domain" description="PHD-type" evidence="13">
    <location>
        <begin position="315"/>
        <end position="366"/>
    </location>
</feature>
<evidence type="ECO:0000256" key="9">
    <source>
        <dbReference type="ARBA" id="ARBA00023242"/>
    </source>
</evidence>
<evidence type="ECO:0000259" key="13">
    <source>
        <dbReference type="PROSITE" id="PS50016"/>
    </source>
</evidence>
<dbReference type="STRING" id="74557.A0A1W0A0B3"/>
<organism evidence="16 17">
    <name type="scientific">Thraustotheca clavata</name>
    <dbReference type="NCBI Taxonomy" id="74557"/>
    <lineage>
        <taxon>Eukaryota</taxon>
        <taxon>Sar</taxon>
        <taxon>Stramenopiles</taxon>
        <taxon>Oomycota</taxon>
        <taxon>Saprolegniomycetes</taxon>
        <taxon>Saprolegniales</taxon>
        <taxon>Achlyaceae</taxon>
        <taxon>Thraustotheca</taxon>
    </lineage>
</organism>
<dbReference type="InterPro" id="IPR017907">
    <property type="entry name" value="Znf_RING_CS"/>
</dbReference>
<dbReference type="SUPFAM" id="SSF57903">
    <property type="entry name" value="FYVE/PHD zinc finger"/>
    <property type="match status" value="1"/>
</dbReference>
<dbReference type="InterPro" id="IPR011011">
    <property type="entry name" value="Znf_FYVE_PHD"/>
</dbReference>